<sequence length="444" mass="50144">MTLTSSILLTSPKFLCKYVQSTPPSAVVCYVHSQLAVQPCKVQNPFIFQLNGKKNTVSGRKSFGNESSYSQVQGLLSFQSKGRVSQYKSKHQPLHLLQKYNGNVKMDKNAKDMSLISRWNHDPLMDHKQFVVMVFKEDPFTGRPSIGLSKDLLNSASSHEYKKPSKGPVAKQKIRDTSSTSFGKYSRAPQQDRRPRSLKGSVDRVLKISSSNSGMNNSISEAALLFLDFCSGEKDVKKPEIKKTFQSGPTNTQLSSVLLELREEIPLFFLKKPNYATYHKRIKFVNNITGVTTHGIYPYKSQVSGLRFLMLSCMTELSVEVLKITKHPNEAAIKVRWRIKGIPLIRKLVPYLGRKVRVDSYGYRYLDGFSVFEVGSDGLIHCHRLHKVMPSSSQEKENPLWMIVFLPLIHLLNPRQCESFSAFECCSTDKEIESLTSDSAVLAC</sequence>
<comment type="caution">
    <text evidence="2">The sequence shown here is derived from an EMBL/GenBank/DDBJ whole genome shotgun (WGS) entry which is preliminary data.</text>
</comment>
<accession>A0A2B4R640</accession>
<dbReference type="OrthoDB" id="5953156at2759"/>
<keyword evidence="3" id="KW-1185">Reference proteome</keyword>
<protein>
    <submittedName>
        <fullName evidence="2">Uncharacterized protein C6orf136-like</fullName>
    </submittedName>
</protein>
<evidence type="ECO:0000313" key="3">
    <source>
        <dbReference type="Proteomes" id="UP000225706"/>
    </source>
</evidence>
<feature type="compositionally biased region" description="Basic and acidic residues" evidence="1">
    <location>
        <begin position="190"/>
        <end position="203"/>
    </location>
</feature>
<dbReference type="AlphaFoldDB" id="A0A2B4R640"/>
<proteinExistence type="predicted"/>
<evidence type="ECO:0000313" key="2">
    <source>
        <dbReference type="EMBL" id="PFX11848.1"/>
    </source>
</evidence>
<gene>
    <name evidence="2" type="ORF">AWC38_SpisGene24294</name>
</gene>
<dbReference type="InterPro" id="IPR018790">
    <property type="entry name" value="DUF2358"/>
</dbReference>
<reference evidence="3" key="1">
    <citation type="journal article" date="2017" name="bioRxiv">
        <title>Comparative analysis of the genomes of Stylophora pistillata and Acropora digitifera provides evidence for extensive differences between species of corals.</title>
        <authorList>
            <person name="Voolstra C.R."/>
            <person name="Li Y."/>
            <person name="Liew Y.J."/>
            <person name="Baumgarten S."/>
            <person name="Zoccola D."/>
            <person name="Flot J.-F."/>
            <person name="Tambutte S."/>
            <person name="Allemand D."/>
            <person name="Aranda M."/>
        </authorList>
    </citation>
    <scope>NUCLEOTIDE SEQUENCE [LARGE SCALE GENOMIC DNA]</scope>
</reference>
<dbReference type="Proteomes" id="UP000225706">
    <property type="component" value="Unassembled WGS sequence"/>
</dbReference>
<dbReference type="PANTHER" id="PTHR31094">
    <property type="entry name" value="RIKEN CDNA 2310061I04 GENE"/>
    <property type="match status" value="1"/>
</dbReference>
<dbReference type="STRING" id="50429.A0A2B4R640"/>
<name>A0A2B4R640_STYPI</name>
<feature type="region of interest" description="Disordered" evidence="1">
    <location>
        <begin position="157"/>
        <end position="203"/>
    </location>
</feature>
<dbReference type="Pfam" id="PF10184">
    <property type="entry name" value="DUF2358"/>
    <property type="match status" value="1"/>
</dbReference>
<dbReference type="EMBL" id="LSMT01001823">
    <property type="protein sequence ID" value="PFX11848.1"/>
    <property type="molecule type" value="Genomic_DNA"/>
</dbReference>
<evidence type="ECO:0000256" key="1">
    <source>
        <dbReference type="SAM" id="MobiDB-lite"/>
    </source>
</evidence>
<organism evidence="2 3">
    <name type="scientific">Stylophora pistillata</name>
    <name type="common">Smooth cauliflower coral</name>
    <dbReference type="NCBI Taxonomy" id="50429"/>
    <lineage>
        <taxon>Eukaryota</taxon>
        <taxon>Metazoa</taxon>
        <taxon>Cnidaria</taxon>
        <taxon>Anthozoa</taxon>
        <taxon>Hexacorallia</taxon>
        <taxon>Scleractinia</taxon>
        <taxon>Astrocoeniina</taxon>
        <taxon>Pocilloporidae</taxon>
        <taxon>Stylophora</taxon>
    </lineage>
</organism>
<dbReference type="PANTHER" id="PTHR31094:SF2">
    <property type="entry name" value="RIKEN CDNA 2310061I04 GENE"/>
    <property type="match status" value="1"/>
</dbReference>